<dbReference type="InterPro" id="IPR050508">
    <property type="entry name" value="Methyltransf_Superfamily"/>
</dbReference>
<dbReference type="InterPro" id="IPR013216">
    <property type="entry name" value="Methyltransf_11"/>
</dbReference>
<sequence>MNPEQLAAQLRCPHDDDGLKVASSMDQRNAEVIEAAYAALDCRAGQRVLEIGPGGGGHVATLLRDRPGLDYTGLDLSPLMVREARAANHDWVEKGRARFLLGDLLAPPLADGGMDRIVAVNVVYFWQPLAPALERIHALLAPGGRCALGLRSRASMRELPVFEHGFALYDGPDLVAALEAAGFHSVRLEQAREETVNVLGQMMDKERLVVVGDKAETSE</sequence>
<dbReference type="AlphaFoldDB" id="A0A9Q3ZEP5"/>
<organism evidence="2 3">
    <name type="scientific">Alloalcanivorax xenomutans</name>
    <dbReference type="NCBI Taxonomy" id="1094342"/>
    <lineage>
        <taxon>Bacteria</taxon>
        <taxon>Pseudomonadati</taxon>
        <taxon>Pseudomonadota</taxon>
        <taxon>Gammaproteobacteria</taxon>
        <taxon>Oceanospirillales</taxon>
        <taxon>Alcanivoracaceae</taxon>
        <taxon>Alloalcanivorax</taxon>
    </lineage>
</organism>
<dbReference type="Proteomes" id="UP001107961">
    <property type="component" value="Unassembled WGS sequence"/>
</dbReference>
<dbReference type="EMBL" id="JAJVKT010000009">
    <property type="protein sequence ID" value="MCE7508741.1"/>
    <property type="molecule type" value="Genomic_DNA"/>
</dbReference>
<dbReference type="GeneID" id="94685193"/>
<evidence type="ECO:0000313" key="2">
    <source>
        <dbReference type="EMBL" id="MCE7508741.1"/>
    </source>
</evidence>
<dbReference type="SUPFAM" id="SSF53335">
    <property type="entry name" value="S-adenosyl-L-methionine-dependent methyltransferases"/>
    <property type="match status" value="1"/>
</dbReference>
<protein>
    <submittedName>
        <fullName evidence="2">Class I SAM-dependent methyltransferase</fullName>
    </submittedName>
</protein>
<keyword evidence="3" id="KW-1185">Reference proteome</keyword>
<accession>A0A9Q3ZEP5</accession>
<feature type="domain" description="Methyltransferase type 11" evidence="1">
    <location>
        <begin position="49"/>
        <end position="147"/>
    </location>
</feature>
<proteinExistence type="predicted"/>
<keyword evidence="2" id="KW-0489">Methyltransferase</keyword>
<dbReference type="GO" id="GO:0032259">
    <property type="term" value="P:methylation"/>
    <property type="evidence" value="ECO:0007669"/>
    <property type="project" value="UniProtKB-KW"/>
</dbReference>
<dbReference type="GO" id="GO:0008757">
    <property type="term" value="F:S-adenosylmethionine-dependent methyltransferase activity"/>
    <property type="evidence" value="ECO:0007669"/>
    <property type="project" value="InterPro"/>
</dbReference>
<evidence type="ECO:0000259" key="1">
    <source>
        <dbReference type="Pfam" id="PF08241"/>
    </source>
</evidence>
<dbReference type="Gene3D" id="3.40.50.150">
    <property type="entry name" value="Vaccinia Virus protein VP39"/>
    <property type="match status" value="1"/>
</dbReference>
<evidence type="ECO:0000313" key="3">
    <source>
        <dbReference type="Proteomes" id="UP001107961"/>
    </source>
</evidence>
<dbReference type="RefSeq" id="WP_022996885.1">
    <property type="nucleotide sequence ID" value="NZ_CBDDTQ010000003.1"/>
</dbReference>
<dbReference type="Pfam" id="PF08241">
    <property type="entry name" value="Methyltransf_11"/>
    <property type="match status" value="1"/>
</dbReference>
<keyword evidence="2" id="KW-0808">Transferase</keyword>
<reference evidence="2" key="1">
    <citation type="submission" date="2022-01" db="EMBL/GenBank/DDBJ databases">
        <authorList>
            <person name="Karlyshev A.V."/>
            <person name="Jaspars M."/>
        </authorList>
    </citation>
    <scope>NUCLEOTIDE SEQUENCE</scope>
    <source>
        <strain evidence="2">AGSA3-2</strain>
    </source>
</reference>
<gene>
    <name evidence="2" type="ORF">LZG35_08840</name>
</gene>
<comment type="caution">
    <text evidence="2">The sequence shown here is derived from an EMBL/GenBank/DDBJ whole genome shotgun (WGS) entry which is preliminary data.</text>
</comment>
<dbReference type="CDD" id="cd02440">
    <property type="entry name" value="AdoMet_MTases"/>
    <property type="match status" value="1"/>
</dbReference>
<name>A0A9Q3ZEP5_9GAMM</name>
<dbReference type="InterPro" id="IPR029063">
    <property type="entry name" value="SAM-dependent_MTases_sf"/>
</dbReference>
<dbReference type="PANTHER" id="PTHR42912">
    <property type="entry name" value="METHYLTRANSFERASE"/>
    <property type="match status" value="1"/>
</dbReference>
<dbReference type="KEGG" id="axe:P40_02115"/>